<protein>
    <recommendedName>
        <fullName evidence="3">DUF4158 domain-containing protein</fullName>
    </recommendedName>
</protein>
<sequence>MTTTDFDFFSEITKDDNYQLLYPQKEVGLAIVWLYQKSLEGAFPEMTFKESDIHEALDAVNPRSESKSHRKPTEHYNRTIASLQEYFLRYDDEKQVYRFKEYANEFCKHAFNTLKSNFDPTQIERICKTLTKELKEAKTPNAIREWLTINFETFKPNLRQQIDFIERQIDHSVLELRQNISTNENSKIVQILKEIDTRFDEIRGQNKELRAAFREFDIIKEHLDERSMSIDDRQIGDSIHSAHLLLQEMKKLLSMVDSRLDRIHPKVKQLFSNLNKPLFNSQIEKFLRVLLDNSTVKIERNKKLLVLPAGLPEYNVFRQLTKFSIVERKKDLFPARARRKIRYPENEQSKQIAYRHSQNQFARQDTIDIWLNRIDADLEKESVVQFSEYFFQILQSTSNDLNLAIELAYRVIRDRKIYNWTLDISTQNDRSSQFKNLELRNLLIHRAS</sequence>
<name>A0ABQ1M751_9BACT</name>
<dbReference type="EMBL" id="BMEC01000006">
    <property type="protein sequence ID" value="GGC34833.1"/>
    <property type="molecule type" value="Genomic_DNA"/>
</dbReference>
<accession>A0ABQ1M751</accession>
<evidence type="ECO:0000313" key="1">
    <source>
        <dbReference type="EMBL" id="GGC34833.1"/>
    </source>
</evidence>
<gene>
    <name evidence="1" type="ORF">GCM10011506_20240</name>
</gene>
<proteinExistence type="predicted"/>
<keyword evidence="2" id="KW-1185">Reference proteome</keyword>
<dbReference type="RefSeq" id="WP_188462963.1">
    <property type="nucleotide sequence ID" value="NZ_BAABHU010000006.1"/>
</dbReference>
<organism evidence="1 2">
    <name type="scientific">Marivirga lumbricoides</name>
    <dbReference type="NCBI Taxonomy" id="1046115"/>
    <lineage>
        <taxon>Bacteria</taxon>
        <taxon>Pseudomonadati</taxon>
        <taxon>Bacteroidota</taxon>
        <taxon>Cytophagia</taxon>
        <taxon>Cytophagales</taxon>
        <taxon>Marivirgaceae</taxon>
        <taxon>Marivirga</taxon>
    </lineage>
</organism>
<evidence type="ECO:0008006" key="3">
    <source>
        <dbReference type="Google" id="ProtNLM"/>
    </source>
</evidence>
<dbReference type="Proteomes" id="UP000636010">
    <property type="component" value="Unassembled WGS sequence"/>
</dbReference>
<comment type="caution">
    <text evidence="1">The sequence shown here is derived from an EMBL/GenBank/DDBJ whole genome shotgun (WGS) entry which is preliminary data.</text>
</comment>
<evidence type="ECO:0000313" key="2">
    <source>
        <dbReference type="Proteomes" id="UP000636010"/>
    </source>
</evidence>
<reference evidence="2" key="1">
    <citation type="journal article" date="2019" name="Int. J. Syst. Evol. Microbiol.">
        <title>The Global Catalogue of Microorganisms (GCM) 10K type strain sequencing project: providing services to taxonomists for standard genome sequencing and annotation.</title>
        <authorList>
            <consortium name="The Broad Institute Genomics Platform"/>
            <consortium name="The Broad Institute Genome Sequencing Center for Infectious Disease"/>
            <person name="Wu L."/>
            <person name="Ma J."/>
        </authorList>
    </citation>
    <scope>NUCLEOTIDE SEQUENCE [LARGE SCALE GENOMIC DNA]</scope>
    <source>
        <strain evidence="2">CGMCC 1.10832</strain>
    </source>
</reference>